<evidence type="ECO:0000313" key="3">
    <source>
        <dbReference type="Proteomes" id="UP000032247"/>
    </source>
</evidence>
<dbReference type="AlphaFoldDB" id="A0A0D1I9P1"/>
<proteinExistence type="predicted"/>
<organism evidence="2 3">
    <name type="scientific">Bacillus subtilis</name>
    <dbReference type="NCBI Taxonomy" id="1423"/>
    <lineage>
        <taxon>Bacteria</taxon>
        <taxon>Bacillati</taxon>
        <taxon>Bacillota</taxon>
        <taxon>Bacilli</taxon>
        <taxon>Bacillales</taxon>
        <taxon>Bacillaceae</taxon>
        <taxon>Bacillus</taxon>
    </lineage>
</organism>
<evidence type="ECO:0000256" key="1">
    <source>
        <dbReference type="SAM" id="Phobius"/>
    </source>
</evidence>
<keyword evidence="1" id="KW-0812">Transmembrane</keyword>
<evidence type="ECO:0000313" key="2">
    <source>
        <dbReference type="EMBL" id="KIU05598.1"/>
    </source>
</evidence>
<keyword evidence="1" id="KW-1133">Transmembrane helix</keyword>
<protein>
    <submittedName>
        <fullName evidence="2">YvsA protein</fullName>
    </submittedName>
</protein>
<feature type="transmembrane region" description="Helical" evidence="1">
    <location>
        <begin position="53"/>
        <end position="77"/>
    </location>
</feature>
<sequence length="78" mass="8389">MTFKPTSAAVVQAVVVCDIFGAGFSSAEAKDKGAIVKAAPRASVIDTNTFQVVSSFVFIWLHYTHTLLNVFVISILLK</sequence>
<reference evidence="2 3" key="1">
    <citation type="submission" date="2014-12" db="EMBL/GenBank/DDBJ databases">
        <title>Comparative genome analysis of Bacillus coagulans HM-08, Clostridium butyricum HM-68, Bacillus subtilis HM-66 and Bacillus licheniformis BL-09.</title>
        <authorList>
            <person name="Zhang H."/>
        </authorList>
    </citation>
    <scope>NUCLEOTIDE SEQUENCE [LARGE SCALE GENOMIC DNA]</scope>
    <source>
        <strain evidence="2 3">HM-66</strain>
    </source>
</reference>
<name>A0A0D1I9P1_BACIU</name>
<comment type="caution">
    <text evidence="2">The sequence shown here is derived from an EMBL/GenBank/DDBJ whole genome shotgun (WGS) entry which is preliminary data.</text>
</comment>
<accession>A0A0D1I9P1</accession>
<dbReference type="Proteomes" id="UP000032247">
    <property type="component" value="Unassembled WGS sequence"/>
</dbReference>
<gene>
    <name evidence="2" type="ORF">SC09_contig4orf00437</name>
</gene>
<dbReference type="PATRIC" id="fig|1423.173.peg.4137"/>
<keyword evidence="1" id="KW-0472">Membrane</keyword>
<dbReference type="EMBL" id="JXBC01000013">
    <property type="protein sequence ID" value="KIU05598.1"/>
    <property type="molecule type" value="Genomic_DNA"/>
</dbReference>